<reference evidence="3 4" key="1">
    <citation type="submission" date="2017-07" db="EMBL/GenBank/DDBJ databases">
        <title>An improved, manually edited Actinidia chinensis var. chinensis (kiwifruit) genome highlights the challenges associated with draft genomes and gene prediction in plants.</title>
        <authorList>
            <person name="Pilkington S."/>
            <person name="Crowhurst R."/>
            <person name="Hilario E."/>
            <person name="Nardozza S."/>
            <person name="Fraser L."/>
            <person name="Peng Y."/>
            <person name="Gunaseelan K."/>
            <person name="Simpson R."/>
            <person name="Tahir J."/>
            <person name="Deroles S."/>
            <person name="Templeton K."/>
            <person name="Luo Z."/>
            <person name="Davy M."/>
            <person name="Cheng C."/>
            <person name="Mcneilage M."/>
            <person name="Scaglione D."/>
            <person name="Liu Y."/>
            <person name="Zhang Q."/>
            <person name="Datson P."/>
            <person name="De Silva N."/>
            <person name="Gardiner S."/>
            <person name="Bassett H."/>
            <person name="Chagne D."/>
            <person name="Mccallum J."/>
            <person name="Dzierzon H."/>
            <person name="Deng C."/>
            <person name="Wang Y.-Y."/>
            <person name="Barron N."/>
            <person name="Manako K."/>
            <person name="Bowen J."/>
            <person name="Foster T."/>
            <person name="Erridge Z."/>
            <person name="Tiffin H."/>
            <person name="Waite C."/>
            <person name="Davies K."/>
            <person name="Grierson E."/>
            <person name="Laing W."/>
            <person name="Kirk R."/>
            <person name="Chen X."/>
            <person name="Wood M."/>
            <person name="Montefiori M."/>
            <person name="Brummell D."/>
            <person name="Schwinn K."/>
            <person name="Catanach A."/>
            <person name="Fullerton C."/>
            <person name="Li D."/>
            <person name="Meiyalaghan S."/>
            <person name="Nieuwenhuizen N."/>
            <person name="Read N."/>
            <person name="Prakash R."/>
            <person name="Hunter D."/>
            <person name="Zhang H."/>
            <person name="Mckenzie M."/>
            <person name="Knabel M."/>
            <person name="Harris A."/>
            <person name="Allan A."/>
            <person name="Chen A."/>
            <person name="Janssen B."/>
            <person name="Plunkett B."/>
            <person name="Dwamena C."/>
            <person name="Voogd C."/>
            <person name="Leif D."/>
            <person name="Lafferty D."/>
            <person name="Souleyre E."/>
            <person name="Varkonyi-Gasic E."/>
            <person name="Gambi F."/>
            <person name="Hanley J."/>
            <person name="Yao J.-L."/>
            <person name="Cheung J."/>
            <person name="David K."/>
            <person name="Warren B."/>
            <person name="Marsh K."/>
            <person name="Snowden K."/>
            <person name="Lin-Wang K."/>
            <person name="Brian L."/>
            <person name="Martinez-Sanchez M."/>
            <person name="Wang M."/>
            <person name="Ileperuma N."/>
            <person name="Macnee N."/>
            <person name="Campin R."/>
            <person name="Mcatee P."/>
            <person name="Drummond R."/>
            <person name="Espley R."/>
            <person name="Ireland H."/>
            <person name="Wu R."/>
            <person name="Atkinson R."/>
            <person name="Karunairetnam S."/>
            <person name="Bulley S."/>
            <person name="Chunkath S."/>
            <person name="Hanley Z."/>
            <person name="Storey R."/>
            <person name="Thrimawithana A."/>
            <person name="Thomson S."/>
            <person name="David C."/>
            <person name="Testolin R."/>
        </authorList>
    </citation>
    <scope>NUCLEOTIDE SEQUENCE [LARGE SCALE GENOMIC DNA]</scope>
    <source>
        <strain evidence="4">cv. Red5</strain>
        <tissue evidence="3">Young leaf</tissue>
    </source>
</reference>
<accession>A0A2R6PQ65</accession>
<dbReference type="InterPro" id="IPR045026">
    <property type="entry name" value="LIMYB"/>
</dbReference>
<evidence type="ECO:0000256" key="1">
    <source>
        <dbReference type="SAM" id="MobiDB-lite"/>
    </source>
</evidence>
<sequence>MASILNGGDKVENEPDPATWTALEEKLLIQLMVKEVHEGNKSSTTFSKNGWKHIAEEFYDKTNKRHNSSQFRNKFNQLRTRYYRFSELLKEPGFHWDPALNTVIATDAVWDSYIMVNKNARRFRKKGCPMFDELGIIFGDLGVGYKDVFPLSQYPMVGEDKLDVEDESTNATPSAFPSDNSNGKDYPSESTRRRRQRSPTPTSHNRVKREARTAVVGEALKEWTEATVPSGTSERKWPETTKVMIPTSHGLEASPQPCPFSITNCVKCLEAIEGVDSSTYIKAIKMFKDADWREMFMAMSAERRLVWLASLE</sequence>
<dbReference type="InterPro" id="IPR024752">
    <property type="entry name" value="Myb/SANT-like_dom"/>
</dbReference>
<protein>
    <submittedName>
        <fullName evidence="3">L10-interacting MYB domain-containing protein</fullName>
    </submittedName>
</protein>
<evidence type="ECO:0000313" key="4">
    <source>
        <dbReference type="Proteomes" id="UP000241394"/>
    </source>
</evidence>
<feature type="compositionally biased region" description="Polar residues" evidence="1">
    <location>
        <begin position="169"/>
        <end position="183"/>
    </location>
</feature>
<reference evidence="4" key="2">
    <citation type="journal article" date="2018" name="BMC Genomics">
        <title>A manually annotated Actinidia chinensis var. chinensis (kiwifruit) genome highlights the challenges associated with draft genomes and gene prediction in plants.</title>
        <authorList>
            <person name="Pilkington S.M."/>
            <person name="Crowhurst R."/>
            <person name="Hilario E."/>
            <person name="Nardozza S."/>
            <person name="Fraser L."/>
            <person name="Peng Y."/>
            <person name="Gunaseelan K."/>
            <person name="Simpson R."/>
            <person name="Tahir J."/>
            <person name="Deroles S.C."/>
            <person name="Templeton K."/>
            <person name="Luo Z."/>
            <person name="Davy M."/>
            <person name="Cheng C."/>
            <person name="McNeilage M."/>
            <person name="Scaglione D."/>
            <person name="Liu Y."/>
            <person name="Zhang Q."/>
            <person name="Datson P."/>
            <person name="De Silva N."/>
            <person name="Gardiner S.E."/>
            <person name="Bassett H."/>
            <person name="Chagne D."/>
            <person name="McCallum J."/>
            <person name="Dzierzon H."/>
            <person name="Deng C."/>
            <person name="Wang Y.Y."/>
            <person name="Barron L."/>
            <person name="Manako K."/>
            <person name="Bowen J."/>
            <person name="Foster T.M."/>
            <person name="Erridge Z.A."/>
            <person name="Tiffin H."/>
            <person name="Waite C.N."/>
            <person name="Davies K.M."/>
            <person name="Grierson E.P."/>
            <person name="Laing W.A."/>
            <person name="Kirk R."/>
            <person name="Chen X."/>
            <person name="Wood M."/>
            <person name="Montefiori M."/>
            <person name="Brummell D.A."/>
            <person name="Schwinn K.E."/>
            <person name="Catanach A."/>
            <person name="Fullerton C."/>
            <person name="Li D."/>
            <person name="Meiyalaghan S."/>
            <person name="Nieuwenhuizen N."/>
            <person name="Read N."/>
            <person name="Prakash R."/>
            <person name="Hunter D."/>
            <person name="Zhang H."/>
            <person name="McKenzie M."/>
            <person name="Knabel M."/>
            <person name="Harris A."/>
            <person name="Allan A.C."/>
            <person name="Gleave A."/>
            <person name="Chen A."/>
            <person name="Janssen B.J."/>
            <person name="Plunkett B."/>
            <person name="Ampomah-Dwamena C."/>
            <person name="Voogd C."/>
            <person name="Leif D."/>
            <person name="Lafferty D."/>
            <person name="Souleyre E.J.F."/>
            <person name="Varkonyi-Gasic E."/>
            <person name="Gambi F."/>
            <person name="Hanley J."/>
            <person name="Yao J.L."/>
            <person name="Cheung J."/>
            <person name="David K.M."/>
            <person name="Warren B."/>
            <person name="Marsh K."/>
            <person name="Snowden K.C."/>
            <person name="Lin-Wang K."/>
            <person name="Brian L."/>
            <person name="Martinez-Sanchez M."/>
            <person name="Wang M."/>
            <person name="Ileperuma N."/>
            <person name="Macnee N."/>
            <person name="Campin R."/>
            <person name="McAtee P."/>
            <person name="Drummond R.S.M."/>
            <person name="Espley R.V."/>
            <person name="Ireland H.S."/>
            <person name="Wu R."/>
            <person name="Atkinson R.G."/>
            <person name="Karunairetnam S."/>
            <person name="Bulley S."/>
            <person name="Chunkath S."/>
            <person name="Hanley Z."/>
            <person name="Storey R."/>
            <person name="Thrimawithana A.H."/>
            <person name="Thomson S."/>
            <person name="David C."/>
            <person name="Testolin R."/>
            <person name="Huang H."/>
            <person name="Hellens R.P."/>
            <person name="Schaffer R.J."/>
        </authorList>
    </citation>
    <scope>NUCLEOTIDE SEQUENCE [LARGE SCALE GENOMIC DNA]</scope>
    <source>
        <strain evidence="4">cv. Red5</strain>
    </source>
</reference>
<organism evidence="3 4">
    <name type="scientific">Actinidia chinensis var. chinensis</name>
    <name type="common">Chinese soft-hair kiwi</name>
    <dbReference type="NCBI Taxonomy" id="1590841"/>
    <lineage>
        <taxon>Eukaryota</taxon>
        <taxon>Viridiplantae</taxon>
        <taxon>Streptophyta</taxon>
        <taxon>Embryophyta</taxon>
        <taxon>Tracheophyta</taxon>
        <taxon>Spermatophyta</taxon>
        <taxon>Magnoliopsida</taxon>
        <taxon>eudicotyledons</taxon>
        <taxon>Gunneridae</taxon>
        <taxon>Pentapetalae</taxon>
        <taxon>asterids</taxon>
        <taxon>Ericales</taxon>
        <taxon>Actinidiaceae</taxon>
        <taxon>Actinidia</taxon>
    </lineage>
</organism>
<name>A0A2R6PQ65_ACTCC</name>
<dbReference type="Pfam" id="PF12776">
    <property type="entry name" value="Myb_DNA-bind_3"/>
    <property type="match status" value="1"/>
</dbReference>
<dbReference type="OrthoDB" id="686198at2759"/>
<dbReference type="EMBL" id="NKQK01000023">
    <property type="protein sequence ID" value="PSR95208.1"/>
    <property type="molecule type" value="Genomic_DNA"/>
</dbReference>
<evidence type="ECO:0000259" key="2">
    <source>
        <dbReference type="Pfam" id="PF12776"/>
    </source>
</evidence>
<dbReference type="AlphaFoldDB" id="A0A2R6PQ65"/>
<keyword evidence="4" id="KW-1185">Reference proteome</keyword>
<gene>
    <name evidence="3" type="ORF">CEY00_Acc25965</name>
</gene>
<proteinExistence type="predicted"/>
<dbReference type="PANTHER" id="PTHR47584:SF14">
    <property type="entry name" value="L10-INTERACTING MYB DOMAIN-CONTAINING PROTEIN-LIKE"/>
    <property type="match status" value="1"/>
</dbReference>
<feature type="domain" description="Myb/SANT-like" evidence="2">
    <location>
        <begin position="19"/>
        <end position="113"/>
    </location>
</feature>
<dbReference type="Gramene" id="PSR95208">
    <property type="protein sequence ID" value="PSR95208"/>
    <property type="gene ID" value="CEY00_Acc25965"/>
</dbReference>
<evidence type="ECO:0000313" key="3">
    <source>
        <dbReference type="EMBL" id="PSR95208.1"/>
    </source>
</evidence>
<comment type="caution">
    <text evidence="3">The sequence shown here is derived from an EMBL/GenBank/DDBJ whole genome shotgun (WGS) entry which is preliminary data.</text>
</comment>
<dbReference type="STRING" id="1590841.A0A2R6PQ65"/>
<dbReference type="OMA" id="IKMFKDV"/>
<dbReference type="PANTHER" id="PTHR47584">
    <property type="match status" value="1"/>
</dbReference>
<dbReference type="Proteomes" id="UP000241394">
    <property type="component" value="Chromosome LG23"/>
</dbReference>
<dbReference type="InParanoid" id="A0A2R6PQ65"/>
<feature type="region of interest" description="Disordered" evidence="1">
    <location>
        <begin position="163"/>
        <end position="212"/>
    </location>
</feature>